<reference evidence="1 2" key="7">
    <citation type="journal article" date="2000" name="Virology">
        <title>Characterization of a beta-1,3-glucanase encoded by chlorella virus PBCV-1.</title>
        <authorList>
            <person name="Sun L."/>
            <person name="Gurnon J.R."/>
            <person name="Adams B.J."/>
            <person name="Graves M.V."/>
            <person name="Van Etten J.L."/>
        </authorList>
    </citation>
    <scope>NUCLEOTIDE SEQUENCE [LARGE SCALE GENOMIC DNA]</scope>
</reference>
<sequence length="57" mass="7150">MLFEFPWHVKTSLFGRHYYNTKIEFTMFINIIICRYKGFSYQGVLKKLHTHHHRTFW</sequence>
<evidence type="ECO:0000313" key="2">
    <source>
        <dbReference type="Proteomes" id="UP000000862"/>
    </source>
</evidence>
<proteinExistence type="predicted"/>
<reference evidence="1 2" key="8">
    <citation type="journal article" date="2010" name="J. Virol.">
        <title>Microarray analysis of Paramecium bursaria chlorella virus 1 transcription.</title>
        <authorList>
            <person name="Yanai-Balser G.M."/>
            <person name="Duncan G.A."/>
            <person name="Eudy J.D."/>
            <person name="Wang D."/>
            <person name="Li X."/>
            <person name="Agarkova I.V."/>
            <person name="Dunigan D.D."/>
            <person name="Van Etten J.L."/>
        </authorList>
    </citation>
    <scope>NUCLEOTIDE SEQUENCE [LARGE SCALE GENOMIC DNA]</scope>
</reference>
<gene>
    <name evidence="1" type="primary">a637aL</name>
</gene>
<keyword evidence="2" id="KW-1185">Reference proteome</keyword>
<dbReference type="EMBL" id="JF411744">
    <property type="protein sequence ID" value="AEI70138.1"/>
    <property type="molecule type" value="Genomic_DNA"/>
</dbReference>
<reference evidence="1 2" key="4">
    <citation type="journal article" date="1996" name="Virology">
        <title>Analysis of 76 kb of the chlorella virus PBCV-1 330-kb genome: map positions 182 to 258.</title>
        <authorList>
            <person name="Kutish G.F."/>
            <person name="Li Y."/>
            <person name="Lu Z."/>
            <person name="Furuta M."/>
            <person name="Rock D.L."/>
            <person name="Van Etten J.L."/>
        </authorList>
    </citation>
    <scope>NUCLEOTIDE SEQUENCE [LARGE SCALE GENOMIC DNA]</scope>
</reference>
<organismHost>
    <name type="scientific">Chlorella</name>
    <dbReference type="NCBI Taxonomy" id="3071"/>
</organismHost>
<reference evidence="1 2" key="5">
    <citation type="journal article" date="1997" name="Virology">
        <title>Analysis of 74 kb of DNA located at the right end of the 330-kb chlorella virus PBCV-1 genome.</title>
        <authorList>
            <person name="Li Y."/>
            <person name="Lu Z."/>
            <person name="Sun L."/>
            <person name="Ropp S."/>
            <person name="Kutish G.F."/>
            <person name="Rock D.L."/>
            <person name="Van Etten J.L."/>
        </authorList>
    </citation>
    <scope>NUCLEOTIDE SEQUENCE [LARGE SCALE GENOMIC DNA]</scope>
</reference>
<evidence type="ECO:0000313" key="1">
    <source>
        <dbReference type="EMBL" id="AEI70138.1"/>
    </source>
</evidence>
<protein>
    <submittedName>
        <fullName evidence="1">Uncharacterized protein</fullName>
    </submittedName>
</protein>
<reference evidence="1 2" key="2">
    <citation type="journal article" date="1995" name="Virology">
        <title>Analysis of 43 kb of the Chlorella virus PBCV-1 330-kb genome: map positions 45 to 88.</title>
        <authorList>
            <person name="Li Y."/>
            <person name="Lu Z."/>
            <person name="Burbank D.E."/>
            <person name="Kutish G.F."/>
            <person name="Rock D.L."/>
            <person name="Van Etten J.L."/>
        </authorList>
    </citation>
    <scope>NUCLEOTIDE SEQUENCE [LARGE SCALE GENOMIC DNA]</scope>
</reference>
<accession>F8TU77</accession>
<organism evidence="1 2">
    <name type="scientific">Paramecium bursaria Chlorella virus 1</name>
    <name type="common">PBCV-1</name>
    <dbReference type="NCBI Taxonomy" id="10506"/>
    <lineage>
        <taxon>Viruses</taxon>
        <taxon>Varidnaviria</taxon>
        <taxon>Bamfordvirae</taxon>
        <taxon>Nucleocytoviricota</taxon>
        <taxon>Megaviricetes</taxon>
        <taxon>Algavirales</taxon>
        <taxon>Phycodnaviridae</taxon>
        <taxon>Chlorovirus</taxon>
        <taxon>Chlorovirus vanettense</taxon>
    </lineage>
</organism>
<dbReference type="Proteomes" id="UP000000862">
    <property type="component" value="Segment"/>
</dbReference>
<dbReference type="KEGG" id="vg:10971158"/>
<name>F8TU77_PBCV1</name>
<dbReference type="RefSeq" id="YP_004678993.1">
    <property type="nucleotide sequence ID" value="NC_000852.5"/>
</dbReference>
<reference evidence="1 2" key="3">
    <citation type="journal article" date="1996" name="Virology">
        <title>Analysis of 94 kb of the chlorella virus PBCV-1 330-kb genome: map positions 88 to 182.</title>
        <authorList>
            <person name="Lu Z."/>
            <person name="Li Y."/>
            <person name="Que Q."/>
            <person name="Kutish G.F."/>
            <person name="Rock D.L."/>
            <person name="Van Etten J.L."/>
        </authorList>
    </citation>
    <scope>NUCLEOTIDE SEQUENCE [LARGE SCALE GENOMIC DNA]</scope>
</reference>
<reference evidence="1 2" key="1">
    <citation type="journal article" date="1995" name="Virology">
        <title>Analysis of 45 kb of DNA located at the left end of the chlorella virus PBCV-1 genome.</title>
        <authorList>
            <person name="Lu Z."/>
            <person name="Li Y."/>
            <person name="Zhang Y."/>
            <person name="Kutish G.F."/>
            <person name="Rock D.L."/>
            <person name="Van Etten J.L."/>
        </authorList>
    </citation>
    <scope>NUCLEOTIDE SEQUENCE [LARGE SCALE GENOMIC DNA]</scope>
</reference>
<dbReference type="GeneID" id="10971158"/>
<reference evidence="1 2" key="6">
    <citation type="journal article" date="1999" name="Virology">
        <title>Chlorella virus PBCV-1 encodes a functional homospermidine synthase.</title>
        <authorList>
            <person name="Kaiser A."/>
            <person name="Vollmert M."/>
            <person name="Tholl D."/>
            <person name="Graves M.V."/>
            <person name="Gurnon J.R."/>
            <person name="Xing W."/>
            <person name="Lisec A.D."/>
            <person name="Nickerson K.W."/>
            <person name="Van Etten J.L."/>
        </authorList>
    </citation>
    <scope>NUCLEOTIDE SEQUENCE [LARGE SCALE GENOMIC DNA]</scope>
</reference>